<dbReference type="SUPFAM" id="SSF52058">
    <property type="entry name" value="L domain-like"/>
    <property type="match status" value="1"/>
</dbReference>
<dbReference type="InterPro" id="IPR008271">
    <property type="entry name" value="Ser/Thr_kinase_AS"/>
</dbReference>
<dbReference type="SMART" id="SM00220">
    <property type="entry name" value="S_TKc"/>
    <property type="match status" value="1"/>
</dbReference>
<reference evidence="19 20" key="1">
    <citation type="journal article" date="2023" name="Plants (Basel)">
        <title>Bridging the Gap: Combining Genomics and Transcriptomics Approaches to Understand Stylosanthes scabra, an Orphan Legume from the Brazilian Caatinga.</title>
        <authorList>
            <person name="Ferreira-Neto J.R.C."/>
            <person name="da Silva M.D."/>
            <person name="Binneck E."/>
            <person name="de Melo N.F."/>
            <person name="da Silva R.H."/>
            <person name="de Melo A.L.T.M."/>
            <person name="Pandolfi V."/>
            <person name="Bustamante F.O."/>
            <person name="Brasileiro-Vidal A.C."/>
            <person name="Benko-Iseppon A.M."/>
        </authorList>
    </citation>
    <scope>NUCLEOTIDE SEQUENCE [LARGE SCALE GENOMIC DNA]</scope>
    <source>
        <tissue evidence="19">Leaves</tissue>
    </source>
</reference>
<evidence type="ECO:0000313" key="20">
    <source>
        <dbReference type="Proteomes" id="UP001341840"/>
    </source>
</evidence>
<accession>A0ABU6Q625</accession>
<keyword evidence="12 17" id="KW-1133">Transmembrane helix</keyword>
<keyword evidence="13 17" id="KW-0472">Membrane</keyword>
<dbReference type="Gene3D" id="2.60.120.430">
    <property type="entry name" value="Galactose-binding lectin"/>
    <property type="match status" value="1"/>
</dbReference>
<dbReference type="Gene3D" id="3.30.200.20">
    <property type="entry name" value="Phosphorylase Kinase, domain 1"/>
    <property type="match status" value="1"/>
</dbReference>
<dbReference type="InterPro" id="IPR024788">
    <property type="entry name" value="Malectin-like_Carb-bd_dom"/>
</dbReference>
<feature type="binding site" evidence="16">
    <location>
        <position position="579"/>
    </location>
    <ligand>
        <name>ATP</name>
        <dbReference type="ChEBI" id="CHEBI:30616"/>
    </ligand>
</feature>
<feature type="transmembrane region" description="Helical" evidence="17">
    <location>
        <begin position="483"/>
        <end position="510"/>
    </location>
</feature>
<evidence type="ECO:0000256" key="14">
    <source>
        <dbReference type="ARBA" id="ARBA00047899"/>
    </source>
</evidence>
<evidence type="ECO:0000256" key="17">
    <source>
        <dbReference type="SAM" id="Phobius"/>
    </source>
</evidence>
<organism evidence="19 20">
    <name type="scientific">Stylosanthes scabra</name>
    <dbReference type="NCBI Taxonomy" id="79078"/>
    <lineage>
        <taxon>Eukaryota</taxon>
        <taxon>Viridiplantae</taxon>
        <taxon>Streptophyta</taxon>
        <taxon>Embryophyta</taxon>
        <taxon>Tracheophyta</taxon>
        <taxon>Spermatophyta</taxon>
        <taxon>Magnoliopsida</taxon>
        <taxon>eudicotyledons</taxon>
        <taxon>Gunneridae</taxon>
        <taxon>Pentapetalae</taxon>
        <taxon>rosids</taxon>
        <taxon>fabids</taxon>
        <taxon>Fabales</taxon>
        <taxon>Fabaceae</taxon>
        <taxon>Papilionoideae</taxon>
        <taxon>50 kb inversion clade</taxon>
        <taxon>dalbergioids sensu lato</taxon>
        <taxon>Dalbergieae</taxon>
        <taxon>Pterocarpus clade</taxon>
        <taxon>Stylosanthes</taxon>
    </lineage>
</organism>
<dbReference type="InterPro" id="IPR017441">
    <property type="entry name" value="Protein_kinase_ATP_BS"/>
</dbReference>
<evidence type="ECO:0000313" key="19">
    <source>
        <dbReference type="EMBL" id="MED6107228.1"/>
    </source>
</evidence>
<evidence type="ECO:0000256" key="5">
    <source>
        <dbReference type="ARBA" id="ARBA00022679"/>
    </source>
</evidence>
<sequence>MSTSTDSVMTDIQYISDADFIRSGVPKTVKSDFTSYFKQEQLWTLRSFPNGTRNCYKINSITMGSKYLIRLQFAYGNYDGLNSFPQFDVFLGVNRWDTVIGMRSDGYRYIEMIHRASQEYVNICLVNIDLGTPFISTIDFRPLKNDTYLAPSHGSLFTYHHVNLGLPSANYTYRYKDDLYDRFWTTFTRLEWVTLNSTIRADDGFSQNDYELPEDVMSTAITPANASDPLVINWAAPSDQIGDEYYIYMHFMEVDELNKNQTREFNIYVDGKSFYENLAPPYLSTKTLAVVSNAISFSFYKTPRSTLPPIINAIEVYGLIQFHQSDTFQPDVDAITRIQSVYSLTRDEWQGDPCGPEGYTWQWDGLNCTRHLNESPRITALNLSGSGLTGTIDLSFSNLTMLEKLDLSNNKLNGRVPDFLSQLPKLQILNLAGNNLSGSLPSILVQKSNKGFLLLNVDQNPYLCESGGECKVEKKKKKKTKPFLVAEAIGISAVAVLAAVAAAAVVWTLLKRRKSKGDKKTPRREIKQDDDVSLNKFKNKIYSYSDILKFTNNLGQILGKGGFGTVYMGYIHDTPVAVKMLSPSSIQGYQQFQAEVKLLMRVHHRNLTSLVGYCNEGTNKALIYEYMANGNLHQHLSAGTKFLSWKDRLCIAVDAAQGLEYLHNGCKPPIIHRDVKASNILLTENLHAKLSDFGLSKIIPTDGGSHVSTVVAGTAGYLDPNYYQTSRLTEKSDVYSFGVVLLELITSQAAIRMSEDDEKAHLSHWVDSMVGRGDIHGIVDSRLGGDFDCSSAWKVVETAMACVSQSSNERPIMIEVLIELKNALAMELSRTKYGGGVNKNNDGDSYSSLELLSVNVENESIPQVR</sequence>
<dbReference type="PANTHER" id="PTHR45631:SF202">
    <property type="entry name" value="SENESCENCE-INDUCED RECEPTOR-LIKE SERINE_THREONINE-PROTEIN KINASE"/>
    <property type="match status" value="1"/>
</dbReference>
<evidence type="ECO:0000256" key="2">
    <source>
        <dbReference type="ARBA" id="ARBA00012513"/>
    </source>
</evidence>
<dbReference type="InterPro" id="IPR011009">
    <property type="entry name" value="Kinase-like_dom_sf"/>
</dbReference>
<keyword evidence="6 17" id="KW-0812">Transmembrane</keyword>
<gene>
    <name evidence="19" type="ORF">PIB30_012064</name>
</gene>
<evidence type="ECO:0000256" key="12">
    <source>
        <dbReference type="ARBA" id="ARBA00022989"/>
    </source>
</evidence>
<keyword evidence="10" id="KW-0418">Kinase</keyword>
<dbReference type="Pfam" id="PF13855">
    <property type="entry name" value="LRR_8"/>
    <property type="match status" value="1"/>
</dbReference>
<evidence type="ECO:0000256" key="4">
    <source>
        <dbReference type="ARBA" id="ARBA00022614"/>
    </source>
</evidence>
<dbReference type="Pfam" id="PF07714">
    <property type="entry name" value="PK_Tyr_Ser-Thr"/>
    <property type="match status" value="1"/>
</dbReference>
<comment type="catalytic activity">
    <reaction evidence="15">
        <text>L-seryl-[protein] + ATP = O-phospho-L-seryl-[protein] + ADP + H(+)</text>
        <dbReference type="Rhea" id="RHEA:17989"/>
        <dbReference type="Rhea" id="RHEA-COMP:9863"/>
        <dbReference type="Rhea" id="RHEA-COMP:11604"/>
        <dbReference type="ChEBI" id="CHEBI:15378"/>
        <dbReference type="ChEBI" id="CHEBI:29999"/>
        <dbReference type="ChEBI" id="CHEBI:30616"/>
        <dbReference type="ChEBI" id="CHEBI:83421"/>
        <dbReference type="ChEBI" id="CHEBI:456216"/>
        <dbReference type="EC" id="2.7.11.1"/>
    </reaction>
</comment>
<evidence type="ECO:0000256" key="6">
    <source>
        <dbReference type="ARBA" id="ARBA00022692"/>
    </source>
</evidence>
<evidence type="ECO:0000256" key="11">
    <source>
        <dbReference type="ARBA" id="ARBA00022840"/>
    </source>
</evidence>
<dbReference type="CDD" id="cd14066">
    <property type="entry name" value="STKc_IRAK"/>
    <property type="match status" value="1"/>
</dbReference>
<feature type="domain" description="Protein kinase" evidence="18">
    <location>
        <begin position="552"/>
        <end position="824"/>
    </location>
</feature>
<proteinExistence type="predicted"/>
<keyword evidence="9 16" id="KW-0547">Nucleotide-binding</keyword>
<dbReference type="Gene3D" id="1.10.510.10">
    <property type="entry name" value="Transferase(Phosphotransferase) domain 1"/>
    <property type="match status" value="1"/>
</dbReference>
<dbReference type="SUPFAM" id="SSF56112">
    <property type="entry name" value="Protein kinase-like (PK-like)"/>
    <property type="match status" value="1"/>
</dbReference>
<comment type="caution">
    <text evidence="19">The sequence shown here is derived from an EMBL/GenBank/DDBJ whole genome shotgun (WGS) entry which is preliminary data.</text>
</comment>
<keyword evidence="8" id="KW-0677">Repeat</keyword>
<comment type="subcellular location">
    <subcellularLocation>
        <location evidence="1">Membrane</location>
        <topology evidence="1">Single-pass membrane protein</topology>
    </subcellularLocation>
</comment>
<keyword evidence="4" id="KW-0433">Leucine-rich repeat</keyword>
<keyword evidence="20" id="KW-1185">Reference proteome</keyword>
<keyword evidence="7" id="KW-0732">Signal</keyword>
<evidence type="ECO:0000256" key="3">
    <source>
        <dbReference type="ARBA" id="ARBA00022527"/>
    </source>
</evidence>
<dbReference type="Proteomes" id="UP001341840">
    <property type="component" value="Unassembled WGS sequence"/>
</dbReference>
<protein>
    <recommendedName>
        <fullName evidence="2">non-specific serine/threonine protein kinase</fullName>
        <ecNumber evidence="2">2.7.11.1</ecNumber>
    </recommendedName>
</protein>
<keyword evidence="11 16" id="KW-0067">ATP-binding</keyword>
<dbReference type="InterPro" id="IPR000719">
    <property type="entry name" value="Prot_kinase_dom"/>
</dbReference>
<dbReference type="EMBL" id="JASCZI010000030">
    <property type="protein sequence ID" value="MED6107228.1"/>
    <property type="molecule type" value="Genomic_DNA"/>
</dbReference>
<evidence type="ECO:0000256" key="13">
    <source>
        <dbReference type="ARBA" id="ARBA00023136"/>
    </source>
</evidence>
<dbReference type="PANTHER" id="PTHR45631">
    <property type="entry name" value="OS07G0107800 PROTEIN-RELATED"/>
    <property type="match status" value="1"/>
</dbReference>
<name>A0ABU6Q625_9FABA</name>
<evidence type="ECO:0000256" key="10">
    <source>
        <dbReference type="ARBA" id="ARBA00022777"/>
    </source>
</evidence>
<evidence type="ECO:0000259" key="18">
    <source>
        <dbReference type="PROSITE" id="PS50011"/>
    </source>
</evidence>
<dbReference type="Gene3D" id="3.80.10.10">
    <property type="entry name" value="Ribonuclease Inhibitor"/>
    <property type="match status" value="1"/>
</dbReference>
<comment type="catalytic activity">
    <reaction evidence="14">
        <text>L-threonyl-[protein] + ATP = O-phospho-L-threonyl-[protein] + ADP + H(+)</text>
        <dbReference type="Rhea" id="RHEA:46608"/>
        <dbReference type="Rhea" id="RHEA-COMP:11060"/>
        <dbReference type="Rhea" id="RHEA-COMP:11605"/>
        <dbReference type="ChEBI" id="CHEBI:15378"/>
        <dbReference type="ChEBI" id="CHEBI:30013"/>
        <dbReference type="ChEBI" id="CHEBI:30616"/>
        <dbReference type="ChEBI" id="CHEBI:61977"/>
        <dbReference type="ChEBI" id="CHEBI:456216"/>
        <dbReference type="EC" id="2.7.11.1"/>
    </reaction>
</comment>
<dbReference type="PROSITE" id="PS00108">
    <property type="entry name" value="PROTEIN_KINASE_ST"/>
    <property type="match status" value="1"/>
</dbReference>
<dbReference type="InterPro" id="IPR032675">
    <property type="entry name" value="LRR_dom_sf"/>
</dbReference>
<evidence type="ECO:0000256" key="7">
    <source>
        <dbReference type="ARBA" id="ARBA00022729"/>
    </source>
</evidence>
<dbReference type="InterPro" id="IPR001611">
    <property type="entry name" value="Leu-rich_rpt"/>
</dbReference>
<evidence type="ECO:0000256" key="9">
    <source>
        <dbReference type="ARBA" id="ARBA00022741"/>
    </source>
</evidence>
<keyword evidence="3" id="KW-0723">Serine/threonine-protein kinase</keyword>
<keyword evidence="5" id="KW-0808">Transferase</keyword>
<evidence type="ECO:0000256" key="8">
    <source>
        <dbReference type="ARBA" id="ARBA00022737"/>
    </source>
</evidence>
<dbReference type="PROSITE" id="PS00107">
    <property type="entry name" value="PROTEIN_KINASE_ATP"/>
    <property type="match status" value="1"/>
</dbReference>
<dbReference type="EC" id="2.7.11.1" evidence="2"/>
<evidence type="ECO:0000256" key="1">
    <source>
        <dbReference type="ARBA" id="ARBA00004167"/>
    </source>
</evidence>
<dbReference type="PROSITE" id="PS50011">
    <property type="entry name" value="PROTEIN_KINASE_DOM"/>
    <property type="match status" value="1"/>
</dbReference>
<dbReference type="InterPro" id="IPR001245">
    <property type="entry name" value="Ser-Thr/Tyr_kinase_cat_dom"/>
</dbReference>
<evidence type="ECO:0000256" key="16">
    <source>
        <dbReference type="PROSITE-ProRule" id="PRU10141"/>
    </source>
</evidence>
<dbReference type="Pfam" id="PF12819">
    <property type="entry name" value="Malectin_like"/>
    <property type="match status" value="1"/>
</dbReference>
<dbReference type="PRINTS" id="PR00019">
    <property type="entry name" value="LEURICHRPT"/>
</dbReference>
<evidence type="ECO:0000256" key="15">
    <source>
        <dbReference type="ARBA" id="ARBA00048679"/>
    </source>
</evidence>